<protein>
    <recommendedName>
        <fullName evidence="1">non-specific serine/threonine protein kinase</fullName>
        <ecNumber evidence="1">2.7.11.1</ecNumber>
    </recommendedName>
</protein>
<evidence type="ECO:0000256" key="9">
    <source>
        <dbReference type="ARBA" id="ARBA00048659"/>
    </source>
</evidence>
<dbReference type="PANTHER" id="PTHR11042:SF160">
    <property type="entry name" value="EUKARYOTIC TRANSLATION INITIATION FACTOR 2-ALPHA KINASE 1"/>
    <property type="match status" value="1"/>
</dbReference>
<keyword evidence="12" id="KW-0396">Initiation factor</keyword>
<dbReference type="InterPro" id="IPR000719">
    <property type="entry name" value="Prot_kinase_dom"/>
</dbReference>
<proteinExistence type="inferred from homology"/>
<organism evidence="12">
    <name type="scientific">Faunusvirus sp</name>
    <dbReference type="NCBI Taxonomy" id="2487766"/>
    <lineage>
        <taxon>Viruses</taxon>
        <taxon>Varidnaviria</taxon>
        <taxon>Bamfordvirae</taxon>
        <taxon>Nucleocytoviricota</taxon>
        <taxon>Megaviricetes</taxon>
        <taxon>Imitervirales</taxon>
        <taxon>Mimiviridae</taxon>
    </lineage>
</organism>
<keyword evidence="7" id="KW-0652">Protein synthesis inhibitor</keyword>
<dbReference type="Gene3D" id="3.30.200.20">
    <property type="entry name" value="Phosphorylase Kinase, domain 1"/>
    <property type="match status" value="1"/>
</dbReference>
<evidence type="ECO:0000256" key="1">
    <source>
        <dbReference type="ARBA" id="ARBA00012513"/>
    </source>
</evidence>
<reference evidence="12" key="1">
    <citation type="submission" date="2018-10" db="EMBL/GenBank/DDBJ databases">
        <title>Hidden diversity of soil giant viruses.</title>
        <authorList>
            <person name="Schulz F."/>
            <person name="Alteio L."/>
            <person name="Goudeau D."/>
            <person name="Ryan E.M."/>
            <person name="Malmstrom R.R."/>
            <person name="Blanchard J."/>
            <person name="Woyke T."/>
        </authorList>
    </citation>
    <scope>NUCLEOTIDE SEQUENCE</scope>
    <source>
        <strain evidence="12">FNV1</strain>
    </source>
</reference>
<dbReference type="InterPro" id="IPR008271">
    <property type="entry name" value="Ser/Thr_kinase_AS"/>
</dbReference>
<dbReference type="GO" id="GO:0004674">
    <property type="term" value="F:protein serine/threonine kinase activity"/>
    <property type="evidence" value="ECO:0007669"/>
    <property type="project" value="UniProtKB-KW"/>
</dbReference>
<comment type="similarity">
    <text evidence="8">Belongs to the protein kinase superfamily. Ser/Thr protein kinase family. GCN2 subfamily.</text>
</comment>
<dbReference type="EMBL" id="MK072134">
    <property type="protein sequence ID" value="AYV79131.1"/>
    <property type="molecule type" value="Genomic_DNA"/>
</dbReference>
<dbReference type="PROSITE" id="PS50011">
    <property type="entry name" value="PROTEIN_KINASE_DOM"/>
    <property type="match status" value="1"/>
</dbReference>
<gene>
    <name evidence="12" type="ORF">Faunusvirus3_11</name>
</gene>
<dbReference type="PROSITE" id="PS00108">
    <property type="entry name" value="PROTEIN_KINASE_ST"/>
    <property type="match status" value="1"/>
</dbReference>
<evidence type="ECO:0000256" key="6">
    <source>
        <dbReference type="ARBA" id="ARBA00022840"/>
    </source>
</evidence>
<keyword evidence="6" id="KW-0067">ATP-binding</keyword>
<evidence type="ECO:0000256" key="7">
    <source>
        <dbReference type="ARBA" id="ARBA00023193"/>
    </source>
</evidence>
<keyword evidence="5 12" id="KW-0418">Kinase</keyword>
<dbReference type="GO" id="GO:0006950">
    <property type="term" value="P:response to stress"/>
    <property type="evidence" value="ECO:0007669"/>
    <property type="project" value="UniProtKB-ARBA"/>
</dbReference>
<dbReference type="EC" id="2.7.11.1" evidence="1"/>
<evidence type="ECO:0000256" key="4">
    <source>
        <dbReference type="ARBA" id="ARBA00022741"/>
    </source>
</evidence>
<evidence type="ECO:0000256" key="2">
    <source>
        <dbReference type="ARBA" id="ARBA00022527"/>
    </source>
</evidence>
<evidence type="ECO:0000259" key="11">
    <source>
        <dbReference type="PROSITE" id="PS50011"/>
    </source>
</evidence>
<keyword evidence="2" id="KW-0723">Serine/threonine-protein kinase</keyword>
<dbReference type="Gene3D" id="1.10.510.10">
    <property type="entry name" value="Transferase(Phosphotransferase) domain 1"/>
    <property type="match status" value="1"/>
</dbReference>
<evidence type="ECO:0000256" key="3">
    <source>
        <dbReference type="ARBA" id="ARBA00022679"/>
    </source>
</evidence>
<name>A0A3G4ZYQ5_9VIRU</name>
<comment type="catalytic activity">
    <reaction evidence="10">
        <text>L-seryl-[protein] + ATP = O-phospho-L-seryl-[protein] + ADP + H(+)</text>
        <dbReference type="Rhea" id="RHEA:17989"/>
        <dbReference type="Rhea" id="RHEA-COMP:9863"/>
        <dbReference type="Rhea" id="RHEA-COMP:11604"/>
        <dbReference type="ChEBI" id="CHEBI:15378"/>
        <dbReference type="ChEBI" id="CHEBI:29999"/>
        <dbReference type="ChEBI" id="CHEBI:30616"/>
        <dbReference type="ChEBI" id="CHEBI:83421"/>
        <dbReference type="ChEBI" id="CHEBI:456216"/>
        <dbReference type="EC" id="2.7.11.1"/>
    </reaction>
    <physiologicalReaction direction="left-to-right" evidence="10">
        <dbReference type="Rhea" id="RHEA:17990"/>
    </physiologicalReaction>
</comment>
<dbReference type="SMART" id="SM00220">
    <property type="entry name" value="S_TKc"/>
    <property type="match status" value="1"/>
</dbReference>
<dbReference type="GO" id="GO:0006796">
    <property type="term" value="P:phosphate-containing compound metabolic process"/>
    <property type="evidence" value="ECO:0007669"/>
    <property type="project" value="UniProtKB-ARBA"/>
</dbReference>
<dbReference type="Pfam" id="PF00069">
    <property type="entry name" value="Pkinase"/>
    <property type="match status" value="1"/>
</dbReference>
<dbReference type="GO" id="GO:0005524">
    <property type="term" value="F:ATP binding"/>
    <property type="evidence" value="ECO:0007669"/>
    <property type="project" value="UniProtKB-KW"/>
</dbReference>
<dbReference type="InterPro" id="IPR011009">
    <property type="entry name" value="Kinase-like_dom_sf"/>
</dbReference>
<feature type="domain" description="Protein kinase" evidence="11">
    <location>
        <begin position="134"/>
        <end position="416"/>
    </location>
</feature>
<evidence type="ECO:0000256" key="5">
    <source>
        <dbReference type="ARBA" id="ARBA00022777"/>
    </source>
</evidence>
<dbReference type="PANTHER" id="PTHR11042">
    <property type="entry name" value="EUKARYOTIC TRANSLATION INITIATION FACTOR 2-ALPHA KINASE EIF2-ALPHA KINASE -RELATED"/>
    <property type="match status" value="1"/>
</dbReference>
<keyword evidence="3" id="KW-0808">Transferase</keyword>
<comment type="catalytic activity">
    <reaction evidence="9">
        <text>L-threonyl-[protein] + ATP = O-phospho-L-threonyl-[protein] + ADP + H(+)</text>
        <dbReference type="Rhea" id="RHEA:46608"/>
        <dbReference type="Rhea" id="RHEA-COMP:11060"/>
        <dbReference type="Rhea" id="RHEA-COMP:11605"/>
        <dbReference type="ChEBI" id="CHEBI:15378"/>
        <dbReference type="ChEBI" id="CHEBI:30013"/>
        <dbReference type="ChEBI" id="CHEBI:30616"/>
        <dbReference type="ChEBI" id="CHEBI:61977"/>
        <dbReference type="ChEBI" id="CHEBI:456216"/>
        <dbReference type="EC" id="2.7.11.1"/>
    </reaction>
    <physiologicalReaction direction="left-to-right" evidence="9">
        <dbReference type="Rhea" id="RHEA:46609"/>
    </physiologicalReaction>
</comment>
<evidence type="ECO:0000313" key="12">
    <source>
        <dbReference type="EMBL" id="AYV79131.1"/>
    </source>
</evidence>
<evidence type="ECO:0000256" key="8">
    <source>
        <dbReference type="ARBA" id="ARBA00037982"/>
    </source>
</evidence>
<accession>A0A3G4ZYQ5</accession>
<keyword evidence="12" id="KW-0648">Protein biosynthesis</keyword>
<dbReference type="SUPFAM" id="SSF56112">
    <property type="entry name" value="Protein kinase-like (PK-like)"/>
    <property type="match status" value="1"/>
</dbReference>
<keyword evidence="4" id="KW-0547">Nucleotide-binding</keyword>
<evidence type="ECO:0000256" key="10">
    <source>
        <dbReference type="ARBA" id="ARBA00048977"/>
    </source>
</evidence>
<dbReference type="InterPro" id="IPR050339">
    <property type="entry name" value="CC_SR_Kinase"/>
</dbReference>
<sequence length="416" mass="47309">MSIITSDNKQIEKTDKPVMSEILVTALIENICDSLDIEDTNKLFTLVCDKCHELGILTTKISYDITHAGNRECYIIFLKKLICDIVSEHWNSQLNKSVDLFNSTSLIVSPTTVTSIIEAESIGAYKSSRYKTDFIQLAKISAGGYGVVYKSYNKIDNTIYAVKKIRLANLANMYVLKEAQLLAKLDHPNIVRYYSSWIEIDTSDESAMLTLKDKIDGDDSYSNTPYQDVNDGYKCTLYIQMQLCWYTLRELIDGRNYNDVKLDKPFLMKLYCELLSGVEYIHGKNIIHLDLKPSNIFLTDKMCIKIADFGLACLTDRSANSDTDVTAVHIYHADNVDIDIDATTDIYSLGVILFELLQSFTTQMHKLASIRELKSGNMSDEFVVMHPHESNIIKMMLDKNSKYIVSDYIKMFLATT</sequence>